<protein>
    <recommendedName>
        <fullName evidence="2">dUTP diphosphatase</fullName>
        <ecNumber evidence="2">3.6.1.23</ecNumber>
    </recommendedName>
</protein>
<keyword evidence="7" id="KW-1185">Reference proteome</keyword>
<dbReference type="Proteomes" id="UP000501773">
    <property type="component" value="Segment"/>
</dbReference>
<evidence type="ECO:0000259" key="5">
    <source>
        <dbReference type="Pfam" id="PF00692"/>
    </source>
</evidence>
<dbReference type="EC" id="3.6.1.23" evidence="2"/>
<dbReference type="GO" id="GO:0046081">
    <property type="term" value="P:dUTP catabolic process"/>
    <property type="evidence" value="ECO:0007669"/>
    <property type="project" value="InterPro"/>
</dbReference>
<name>A0A6G9LKS4_9CAUD</name>
<proteinExistence type="inferred from homology"/>
<keyword evidence="4" id="KW-0546">Nucleotide metabolism</keyword>
<dbReference type="InterPro" id="IPR008181">
    <property type="entry name" value="dUTPase"/>
</dbReference>
<keyword evidence="3" id="KW-0378">Hydrolase</keyword>
<feature type="domain" description="dUTPase-like" evidence="5">
    <location>
        <begin position="130"/>
        <end position="235"/>
    </location>
</feature>
<dbReference type="InterPro" id="IPR036157">
    <property type="entry name" value="dUTPase-like_sf"/>
</dbReference>
<sequence>MEGGSNLMERKFEKVSGYEDVNIPLRATRFSAGYDFEAAEDITIPSLVIGIDQYTENIKRKIDATDDVSITEDQFEKLNNINSEFEDNSIYTQADEKNYLDVLTIMNDILDEDVDADTVLDHLNQFKNTFKPTLVPTGIKAKMPSDEMLLLYNRSSNPLKRFLFLANGVGVIDSDYYNNEGNEGHIMFQFINLGPTPITIKKGERIGQGIFQKFLLTTDVEITQDVERTGGFGSTNKEEQ</sequence>
<evidence type="ECO:0000256" key="1">
    <source>
        <dbReference type="ARBA" id="ARBA00006581"/>
    </source>
</evidence>
<dbReference type="InterPro" id="IPR029054">
    <property type="entry name" value="dUTPase-like"/>
</dbReference>
<evidence type="ECO:0000313" key="6">
    <source>
        <dbReference type="EMBL" id="QIQ66240.1"/>
    </source>
</evidence>
<comment type="similarity">
    <text evidence="1">Belongs to the dUTPase family.</text>
</comment>
<dbReference type="GO" id="GO:0004170">
    <property type="term" value="F:dUTP diphosphatase activity"/>
    <property type="evidence" value="ECO:0007669"/>
    <property type="project" value="UniProtKB-EC"/>
</dbReference>
<organism evidence="6 7">
    <name type="scientific">Enterococcus phage nattely</name>
    <dbReference type="NCBI Taxonomy" id="2719593"/>
    <lineage>
        <taxon>Viruses</taxon>
        <taxon>Duplodnaviria</taxon>
        <taxon>Heunggongvirae</taxon>
        <taxon>Uroviricota</taxon>
        <taxon>Caudoviricetes</taxon>
        <taxon>Andrewesvirinae</taxon>
        <taxon>Vipetofemvirus</taxon>
        <taxon>Vipetofemvirus nattely</taxon>
    </lineage>
</organism>
<dbReference type="CDD" id="cd07557">
    <property type="entry name" value="trimeric_dUTPase"/>
    <property type="match status" value="1"/>
</dbReference>
<evidence type="ECO:0000256" key="3">
    <source>
        <dbReference type="ARBA" id="ARBA00022801"/>
    </source>
</evidence>
<evidence type="ECO:0000256" key="4">
    <source>
        <dbReference type="ARBA" id="ARBA00023080"/>
    </source>
</evidence>
<dbReference type="GO" id="GO:0000287">
    <property type="term" value="F:magnesium ion binding"/>
    <property type="evidence" value="ECO:0007669"/>
    <property type="project" value="InterPro"/>
</dbReference>
<evidence type="ECO:0000256" key="2">
    <source>
        <dbReference type="ARBA" id="ARBA00012379"/>
    </source>
</evidence>
<gene>
    <name evidence="6" type="ORF">nattely_73</name>
</gene>
<reference evidence="7" key="1">
    <citation type="submission" date="2020-02" db="EMBL/GenBank/DDBJ databases">
        <authorList>
            <person name="Olsen N.S."/>
            <person name="Forero-Junco L."/>
            <person name="Kot W."/>
            <person name="Hansen L.H."/>
        </authorList>
    </citation>
    <scope>NUCLEOTIDE SEQUENCE [LARGE SCALE GENOMIC DNA]</scope>
</reference>
<dbReference type="EMBL" id="MT119360">
    <property type="protein sequence ID" value="QIQ66240.1"/>
    <property type="molecule type" value="Genomic_DNA"/>
</dbReference>
<dbReference type="Pfam" id="PF00692">
    <property type="entry name" value="dUTPase"/>
    <property type="match status" value="1"/>
</dbReference>
<dbReference type="PANTHER" id="PTHR11241">
    <property type="entry name" value="DEOXYURIDINE 5'-TRIPHOSPHATE NUCLEOTIDOHYDROLASE"/>
    <property type="match status" value="1"/>
</dbReference>
<dbReference type="InterPro" id="IPR033704">
    <property type="entry name" value="dUTPase_trimeric"/>
</dbReference>
<evidence type="ECO:0000313" key="7">
    <source>
        <dbReference type="Proteomes" id="UP000501773"/>
    </source>
</evidence>
<dbReference type="PANTHER" id="PTHR11241:SF0">
    <property type="entry name" value="DEOXYURIDINE 5'-TRIPHOSPHATE NUCLEOTIDOHYDROLASE"/>
    <property type="match status" value="1"/>
</dbReference>
<accession>A0A6G9LKS4</accession>
<dbReference type="Gene3D" id="2.70.40.10">
    <property type="match status" value="1"/>
</dbReference>
<dbReference type="SUPFAM" id="SSF51283">
    <property type="entry name" value="dUTPase-like"/>
    <property type="match status" value="1"/>
</dbReference>
<dbReference type="GO" id="GO:0006226">
    <property type="term" value="P:dUMP biosynthetic process"/>
    <property type="evidence" value="ECO:0007669"/>
    <property type="project" value="InterPro"/>
</dbReference>